<evidence type="ECO:0000313" key="2">
    <source>
        <dbReference type="EMBL" id="CAB4583150.1"/>
    </source>
</evidence>
<reference evidence="2" key="1">
    <citation type="submission" date="2020-05" db="EMBL/GenBank/DDBJ databases">
        <authorList>
            <person name="Chiriac C."/>
            <person name="Salcher M."/>
            <person name="Ghai R."/>
            <person name="Kavagutti S V."/>
        </authorList>
    </citation>
    <scope>NUCLEOTIDE SEQUENCE</scope>
</reference>
<gene>
    <name evidence="2" type="ORF">UFOPK1726_01053</name>
</gene>
<dbReference type="SUPFAM" id="SSF55729">
    <property type="entry name" value="Acyl-CoA N-acyltransferases (Nat)"/>
    <property type="match status" value="1"/>
</dbReference>
<dbReference type="EMBL" id="CAEZTT010000142">
    <property type="protein sequence ID" value="CAB4583150.1"/>
    <property type="molecule type" value="Genomic_DNA"/>
</dbReference>
<dbReference type="AlphaFoldDB" id="A0A6J6F2Y1"/>
<dbReference type="PROSITE" id="PS51186">
    <property type="entry name" value="GNAT"/>
    <property type="match status" value="1"/>
</dbReference>
<dbReference type="InterPro" id="IPR000182">
    <property type="entry name" value="GNAT_dom"/>
</dbReference>
<dbReference type="Gene3D" id="3.40.630.30">
    <property type="match status" value="1"/>
</dbReference>
<dbReference type="GO" id="GO:0016747">
    <property type="term" value="F:acyltransferase activity, transferring groups other than amino-acyl groups"/>
    <property type="evidence" value="ECO:0007669"/>
    <property type="project" value="InterPro"/>
</dbReference>
<dbReference type="CDD" id="cd04301">
    <property type="entry name" value="NAT_SF"/>
    <property type="match status" value="1"/>
</dbReference>
<organism evidence="2">
    <name type="scientific">freshwater metagenome</name>
    <dbReference type="NCBI Taxonomy" id="449393"/>
    <lineage>
        <taxon>unclassified sequences</taxon>
        <taxon>metagenomes</taxon>
        <taxon>ecological metagenomes</taxon>
    </lineage>
</organism>
<name>A0A6J6F2Y1_9ZZZZ</name>
<dbReference type="InterPro" id="IPR016181">
    <property type="entry name" value="Acyl_CoA_acyltransferase"/>
</dbReference>
<feature type="domain" description="N-acetyltransferase" evidence="1">
    <location>
        <begin position="1"/>
        <end position="138"/>
    </location>
</feature>
<dbReference type="Pfam" id="PF00583">
    <property type="entry name" value="Acetyltransf_1"/>
    <property type="match status" value="1"/>
</dbReference>
<proteinExistence type="predicted"/>
<accession>A0A6J6F2Y1</accession>
<sequence length="169" mass="19106">MQHDLATDIVAEIKVLLDQAYEGDFSAEDWDHSLGGSRFLGYLENELIAHGVIVSRRIWLNEIEYQVGYLEAIAVLPKYQRQGYGAALLTRLTEYANDNYLVSMLSTDEKEFYRKFGWLDFSGESYVLTHGELVRSADEDAGLMWLPGANSELVELTKAVCEARSGDAW</sequence>
<evidence type="ECO:0000259" key="1">
    <source>
        <dbReference type="PROSITE" id="PS51186"/>
    </source>
</evidence>
<protein>
    <submittedName>
        <fullName evidence="2">Unannotated protein</fullName>
    </submittedName>
</protein>